<dbReference type="PANTHER" id="PTHR15922">
    <property type="entry name" value="NEUROBLASTOMA-AMPLIFIED SEQUENCE"/>
    <property type="match status" value="1"/>
</dbReference>
<dbReference type="OrthoDB" id="19988at2759"/>
<accession>A0A087TVH9</accession>
<dbReference type="PANTHER" id="PTHR15922:SF2">
    <property type="entry name" value="NBAS SUBUNIT OF NRZ TETHERING COMPLEX"/>
    <property type="match status" value="1"/>
</dbReference>
<evidence type="ECO:0000313" key="2">
    <source>
        <dbReference type="EMBL" id="KFM69118.1"/>
    </source>
</evidence>
<dbReference type="InterPro" id="IPR036322">
    <property type="entry name" value="WD40_repeat_dom_sf"/>
</dbReference>
<dbReference type="OMA" id="THTHYEN"/>
<dbReference type="GO" id="GO:0006890">
    <property type="term" value="P:retrograde vesicle-mediated transport, Golgi to endoplasmic reticulum"/>
    <property type="evidence" value="ECO:0007669"/>
    <property type="project" value="TreeGrafter"/>
</dbReference>
<gene>
    <name evidence="2" type="ORF">X975_05591</name>
</gene>
<proteinExistence type="predicted"/>
<dbReference type="SUPFAM" id="SSF50978">
    <property type="entry name" value="WD40 repeat-like"/>
    <property type="match status" value="1"/>
</dbReference>
<dbReference type="EMBL" id="KK116934">
    <property type="protein sequence ID" value="KFM69118.1"/>
    <property type="molecule type" value="Genomic_DNA"/>
</dbReference>
<dbReference type="InterPro" id="IPR029145">
    <property type="entry name" value="NBAS_N"/>
</dbReference>
<dbReference type="InterPro" id="IPR015943">
    <property type="entry name" value="WD40/YVTN_repeat-like_dom_sf"/>
</dbReference>
<dbReference type="AlphaFoldDB" id="A0A087TVH9"/>
<dbReference type="Pfam" id="PF15492">
    <property type="entry name" value="Nbas_N"/>
    <property type="match status" value="1"/>
</dbReference>
<dbReference type="GO" id="GO:0070939">
    <property type="term" value="C:Dsl1/NZR complex"/>
    <property type="evidence" value="ECO:0007669"/>
    <property type="project" value="TreeGrafter"/>
</dbReference>
<keyword evidence="3" id="KW-1185">Reference proteome</keyword>
<feature type="domain" description="Neuroblastoma-amplified sequence N-terminal" evidence="1">
    <location>
        <begin position="75"/>
        <end position="362"/>
    </location>
</feature>
<sequence>MIEEDTLDATENNILYELLFYAEWLQEPEVQTKTAADRLEEVSDAGSIRKWLGPLVQQPCPPLLLRQLTNLQMPWTLAIGGNGAVIAILQDNCLEIRTSRDEYGAVIGRTQVSKDPYPQWRKILWSSDCTMLALAYSNGKVDFYDLIGAHMFSIESKEPVAGNGKPDFRLAAAGMAFCDVRIKNTQWSYEFLIANYQGILMGYYISPTDGYKESHNFTFSSCYPLGISCFIYHPTDNIIIVSGKSPKLSVVTNTQDAMVPQMGLSAWRVIIGPPYYKLTLSLEEQKAYVKSKWWSSFSQHILYGSLKEDHLVFKMSISPNGKILAAVHLSGALSLWDLPSLRLKKYWPLQLQPNSTDINPQYCEPGMKRRADFLQTNAFYSHIIDINWWSNEAIIIVRRCGAVTVSSINSLRNLLGISPEWFEPSPAVTSFCDRGFLVIESEVCIKSKRRAVEDADLDDDESSDEEEPSVFLYSYNLARKGLYFITDSDRFQPPRKKLKMITKTYRLLCLKSTTPEELYSRKINLEEYGEALALAKTYNLDCDLVYQRQWRKMPATVESIHDYLSKITKRSWVLHECLERVPESFEAAKELLLYGLQGTDVKALIAIGKGEDHGRFILCSPYEDEDDHDANFDVSSYASANLMEDDMYEVKKKLQNKKRAELLKQVNFKK</sequence>
<protein>
    <submittedName>
        <fullName evidence="2">Neuroblastoma-amplified sequence</fullName>
    </submittedName>
</protein>
<evidence type="ECO:0000313" key="3">
    <source>
        <dbReference type="Proteomes" id="UP000054359"/>
    </source>
</evidence>
<dbReference type="STRING" id="407821.A0A087TVH9"/>
<feature type="non-terminal residue" evidence="2">
    <location>
        <position position="670"/>
    </location>
</feature>
<dbReference type="Gene3D" id="2.130.10.10">
    <property type="entry name" value="YVTN repeat-like/Quinoprotein amine dehydrogenase"/>
    <property type="match status" value="1"/>
</dbReference>
<reference evidence="2 3" key="1">
    <citation type="submission" date="2013-11" db="EMBL/GenBank/DDBJ databases">
        <title>Genome sequencing of Stegodyphus mimosarum.</title>
        <authorList>
            <person name="Bechsgaard J."/>
        </authorList>
    </citation>
    <scope>NUCLEOTIDE SEQUENCE [LARGE SCALE GENOMIC DNA]</scope>
</reference>
<evidence type="ECO:0000259" key="1">
    <source>
        <dbReference type="Pfam" id="PF15492"/>
    </source>
</evidence>
<dbReference type="GO" id="GO:0000149">
    <property type="term" value="F:SNARE binding"/>
    <property type="evidence" value="ECO:0007669"/>
    <property type="project" value="TreeGrafter"/>
</dbReference>
<organism evidence="2 3">
    <name type="scientific">Stegodyphus mimosarum</name>
    <name type="common">African social velvet spider</name>
    <dbReference type="NCBI Taxonomy" id="407821"/>
    <lineage>
        <taxon>Eukaryota</taxon>
        <taxon>Metazoa</taxon>
        <taxon>Ecdysozoa</taxon>
        <taxon>Arthropoda</taxon>
        <taxon>Chelicerata</taxon>
        <taxon>Arachnida</taxon>
        <taxon>Araneae</taxon>
        <taxon>Araneomorphae</taxon>
        <taxon>Entelegynae</taxon>
        <taxon>Eresoidea</taxon>
        <taxon>Eresidae</taxon>
        <taxon>Stegodyphus</taxon>
    </lineage>
</organism>
<dbReference type="Proteomes" id="UP000054359">
    <property type="component" value="Unassembled WGS sequence"/>
</dbReference>
<name>A0A087TVH9_STEMI</name>